<dbReference type="GO" id="GO:0003676">
    <property type="term" value="F:nucleic acid binding"/>
    <property type="evidence" value="ECO:0007669"/>
    <property type="project" value="InterPro"/>
</dbReference>
<dbReference type="InterPro" id="IPR050951">
    <property type="entry name" value="Retrovirus_Pol_polyprotein"/>
</dbReference>
<dbReference type="AlphaFoldDB" id="A0A0K0EMN9"/>
<dbReference type="GO" id="GO:0015074">
    <property type="term" value="P:DNA integration"/>
    <property type="evidence" value="ECO:0007669"/>
    <property type="project" value="InterPro"/>
</dbReference>
<dbReference type="PANTHER" id="PTHR37984">
    <property type="entry name" value="PROTEIN CBG26694"/>
    <property type="match status" value="1"/>
</dbReference>
<dbReference type="PANTHER" id="PTHR37984:SF5">
    <property type="entry name" value="PROTEIN NYNRIN-LIKE"/>
    <property type="match status" value="1"/>
</dbReference>
<accession>A0A0K0EMN9</accession>
<reference evidence="2" key="1">
    <citation type="submission" date="2015-08" db="UniProtKB">
        <authorList>
            <consortium name="WormBaseParasite"/>
        </authorList>
    </citation>
    <scope>IDENTIFICATION</scope>
</reference>
<dbReference type="InterPro" id="IPR036397">
    <property type="entry name" value="RNaseH_sf"/>
</dbReference>
<dbReference type="InterPro" id="IPR001584">
    <property type="entry name" value="Integrase_cat-core"/>
</dbReference>
<dbReference type="SUPFAM" id="SSF53098">
    <property type="entry name" value="Ribonuclease H-like"/>
    <property type="match status" value="1"/>
</dbReference>
<evidence type="ECO:0000259" key="1">
    <source>
        <dbReference type="PROSITE" id="PS50994"/>
    </source>
</evidence>
<organism evidence="2">
    <name type="scientific">Strongyloides stercoralis</name>
    <name type="common">Threadworm</name>
    <dbReference type="NCBI Taxonomy" id="6248"/>
    <lineage>
        <taxon>Eukaryota</taxon>
        <taxon>Metazoa</taxon>
        <taxon>Ecdysozoa</taxon>
        <taxon>Nematoda</taxon>
        <taxon>Chromadorea</taxon>
        <taxon>Rhabditida</taxon>
        <taxon>Tylenchina</taxon>
        <taxon>Panagrolaimomorpha</taxon>
        <taxon>Strongyloidoidea</taxon>
        <taxon>Strongyloididae</taxon>
        <taxon>Strongyloides</taxon>
    </lineage>
</organism>
<name>A0A0K0EMN9_STRER</name>
<dbReference type="STRING" id="6248.A0A0K0EMN9"/>
<sequence>MQVDHEYILVIVDEYSKFVIATVCFPKILRSDNCLAFIAKPVTDYLKIVGVEQQFSSPHNHKSNAFVERFNRVLRAAIRINRNINLMETVSHFTYAYNRSKHMSTGLSLAQIMLNTAYHFIDKTPIHNGYSGIHNLIKDTKQQFDEPYLQRHGFKLKIGNLVLRKLMHRKDATTSHKKQPTLEGPFEIIKHLYGDTYEIERVSKHRKTRLSIEKVHADRHKRYIQ</sequence>
<dbReference type="PROSITE" id="PS50994">
    <property type="entry name" value="INTEGRASE"/>
    <property type="match status" value="1"/>
</dbReference>
<feature type="domain" description="Integrase catalytic" evidence="1">
    <location>
        <begin position="1"/>
        <end position="117"/>
    </location>
</feature>
<dbReference type="InterPro" id="IPR012337">
    <property type="entry name" value="RNaseH-like_sf"/>
</dbReference>
<dbReference type="WBParaSite" id="SSTP_0001073000.1">
    <property type="protein sequence ID" value="SSTP_0001073000.1"/>
    <property type="gene ID" value="SSTP_0001073000"/>
</dbReference>
<protein>
    <submittedName>
        <fullName evidence="2">Integrase catalytic domain-containing protein</fullName>
    </submittedName>
</protein>
<proteinExistence type="predicted"/>
<evidence type="ECO:0000313" key="2">
    <source>
        <dbReference type="WBParaSite" id="SSTP_0001073000.1"/>
    </source>
</evidence>
<dbReference type="Gene3D" id="3.30.420.10">
    <property type="entry name" value="Ribonuclease H-like superfamily/Ribonuclease H"/>
    <property type="match status" value="1"/>
</dbReference>